<reference evidence="2 3" key="1">
    <citation type="submission" date="2019-10" db="EMBL/GenBank/DDBJ databases">
        <authorList>
            <person name="Dong K."/>
        </authorList>
    </citation>
    <scope>NUCLEOTIDE SEQUENCE [LARGE SCALE GENOMIC DNA]</scope>
    <source>
        <strain evidence="3">dk4302</strain>
    </source>
</reference>
<proteinExistence type="predicted"/>
<evidence type="ECO:0000313" key="2">
    <source>
        <dbReference type="EMBL" id="QGA28105.1"/>
    </source>
</evidence>
<gene>
    <name evidence="2" type="ORF">GFH32_18025</name>
</gene>
<keyword evidence="3" id="KW-1185">Reference proteome</keyword>
<dbReference type="RefSeq" id="WP_153512931.1">
    <property type="nucleotide sequence ID" value="NZ_CP045652.1"/>
</dbReference>
<accession>A0A5Q0QE60</accession>
<dbReference type="InterPro" id="IPR046230">
    <property type="entry name" value="DUF6263"/>
</dbReference>
<dbReference type="Proteomes" id="UP000326921">
    <property type="component" value="Chromosome"/>
</dbReference>
<evidence type="ECO:0000313" key="3">
    <source>
        <dbReference type="Proteomes" id="UP000326921"/>
    </source>
</evidence>
<dbReference type="EMBL" id="CP045652">
    <property type="protein sequence ID" value="QGA28105.1"/>
    <property type="molecule type" value="Genomic_DNA"/>
</dbReference>
<feature type="signal peptide" evidence="1">
    <location>
        <begin position="1"/>
        <end position="19"/>
    </location>
</feature>
<evidence type="ECO:0008006" key="4">
    <source>
        <dbReference type="Google" id="ProtNLM"/>
    </source>
</evidence>
<name>A0A5Q0QE60_9SPHI</name>
<dbReference type="Pfam" id="PF19777">
    <property type="entry name" value="DUF6263"/>
    <property type="match status" value="1"/>
</dbReference>
<evidence type="ECO:0000256" key="1">
    <source>
        <dbReference type="SAM" id="SignalP"/>
    </source>
</evidence>
<feature type="chain" id="PRO_5024791266" description="DUF4412 domain-containing protein" evidence="1">
    <location>
        <begin position="20"/>
        <end position="250"/>
    </location>
</feature>
<dbReference type="AlphaFoldDB" id="A0A5Q0QE60"/>
<keyword evidence="1" id="KW-0732">Signal</keyword>
<dbReference type="KEGG" id="sphe:GFH32_18025"/>
<sequence>MKKLFVLFLLSSATYYTQAQEVEFKINVPLNKAYQQISVIKTDVEGEQSLIMDMNIKGTISGTKKEAGNYFFESITDAIRMDMDAGMMTMSYDSENPSDDEMSKMLGAELGKLVGKKTLMTMSDKGKLLKLKMPEGVSEQASGSMESMGMTASYPDRAVKPGDTWDSEATTDKVVVKSSNKYVEKNADGYIIESTGDVLSLDGQKVGTFVSTYTLDADTHFTKKAIMKMNMDAEGQKVSMDYNITVSPKN</sequence>
<organism evidence="2 3">
    <name type="scientific">Sphingobacterium zhuxiongii</name>
    <dbReference type="NCBI Taxonomy" id="2662364"/>
    <lineage>
        <taxon>Bacteria</taxon>
        <taxon>Pseudomonadati</taxon>
        <taxon>Bacteroidota</taxon>
        <taxon>Sphingobacteriia</taxon>
        <taxon>Sphingobacteriales</taxon>
        <taxon>Sphingobacteriaceae</taxon>
        <taxon>Sphingobacterium</taxon>
    </lineage>
</organism>
<protein>
    <recommendedName>
        <fullName evidence="4">DUF4412 domain-containing protein</fullName>
    </recommendedName>
</protein>